<keyword evidence="1" id="KW-0812">Transmembrane</keyword>
<evidence type="ECO:0000313" key="2">
    <source>
        <dbReference type="EMBL" id="KAB8072724.1"/>
    </source>
</evidence>
<reference evidence="2 3" key="1">
    <citation type="submission" date="2019-04" db="EMBL/GenBank/DDBJ databases">
        <title>Friends and foes A comparative genomics study of 23 Aspergillus species from section Flavi.</title>
        <authorList>
            <consortium name="DOE Joint Genome Institute"/>
            <person name="Kjaerbolling I."/>
            <person name="Vesth T."/>
            <person name="Frisvad J.C."/>
            <person name="Nybo J.L."/>
            <person name="Theobald S."/>
            <person name="Kildgaard S."/>
            <person name="Isbrandt T."/>
            <person name="Kuo A."/>
            <person name="Sato A."/>
            <person name="Lyhne E.K."/>
            <person name="Kogle M.E."/>
            <person name="Wiebenga A."/>
            <person name="Kun R.S."/>
            <person name="Lubbers R.J."/>
            <person name="Makela M.R."/>
            <person name="Barry K."/>
            <person name="Chovatia M."/>
            <person name="Clum A."/>
            <person name="Daum C."/>
            <person name="Haridas S."/>
            <person name="He G."/>
            <person name="LaButti K."/>
            <person name="Lipzen A."/>
            <person name="Mondo S."/>
            <person name="Riley R."/>
            <person name="Salamov A."/>
            <person name="Simmons B.A."/>
            <person name="Magnuson J.K."/>
            <person name="Henrissat B."/>
            <person name="Mortensen U.H."/>
            <person name="Larsen T.O."/>
            <person name="Devries R.P."/>
            <person name="Grigoriev I.V."/>
            <person name="Machida M."/>
            <person name="Baker S.E."/>
            <person name="Andersen M.R."/>
        </authorList>
    </citation>
    <scope>NUCLEOTIDE SEQUENCE [LARGE SCALE GENOMIC DNA]</scope>
    <source>
        <strain evidence="2 3">CBS 151.66</strain>
    </source>
</reference>
<dbReference type="EMBL" id="ML732241">
    <property type="protein sequence ID" value="KAB8072724.1"/>
    <property type="molecule type" value="Genomic_DNA"/>
</dbReference>
<organism evidence="2 3">
    <name type="scientific">Aspergillus leporis</name>
    <dbReference type="NCBI Taxonomy" id="41062"/>
    <lineage>
        <taxon>Eukaryota</taxon>
        <taxon>Fungi</taxon>
        <taxon>Dikarya</taxon>
        <taxon>Ascomycota</taxon>
        <taxon>Pezizomycotina</taxon>
        <taxon>Eurotiomycetes</taxon>
        <taxon>Eurotiomycetidae</taxon>
        <taxon>Eurotiales</taxon>
        <taxon>Aspergillaceae</taxon>
        <taxon>Aspergillus</taxon>
        <taxon>Aspergillus subgen. Circumdati</taxon>
    </lineage>
</organism>
<evidence type="ECO:0000313" key="3">
    <source>
        <dbReference type="Proteomes" id="UP000326565"/>
    </source>
</evidence>
<evidence type="ECO:0000256" key="1">
    <source>
        <dbReference type="SAM" id="Phobius"/>
    </source>
</evidence>
<dbReference type="AlphaFoldDB" id="A0A5N5WZQ8"/>
<feature type="transmembrane region" description="Helical" evidence="1">
    <location>
        <begin position="20"/>
        <end position="39"/>
    </location>
</feature>
<keyword evidence="3" id="KW-1185">Reference proteome</keyword>
<name>A0A5N5WZQ8_9EURO</name>
<dbReference type="Proteomes" id="UP000326565">
    <property type="component" value="Unassembled WGS sequence"/>
</dbReference>
<keyword evidence="1" id="KW-1133">Transmembrane helix</keyword>
<protein>
    <submittedName>
        <fullName evidence="2">Uncharacterized protein</fullName>
    </submittedName>
</protein>
<keyword evidence="1" id="KW-0472">Membrane</keyword>
<gene>
    <name evidence="2" type="ORF">BDV29DRAFT_176898</name>
</gene>
<proteinExistence type="predicted"/>
<accession>A0A5N5WZQ8</accession>
<sequence length="62" mass="7291">MEMKRTCLPIYCLRWPLITLRYLPTLAIALVSLVTGVQTNNRHQYSRRNSYHRGQKGEVTEL</sequence>